<evidence type="ECO:0000313" key="3">
    <source>
        <dbReference type="Proteomes" id="UP000241462"/>
    </source>
</evidence>
<accession>A0A2T2ZZS7</accession>
<dbReference type="AlphaFoldDB" id="A0A2T2ZZS7"/>
<dbReference type="OrthoDB" id="9970474at2759"/>
<dbReference type="SUPFAM" id="SSF160104">
    <property type="entry name" value="Acetoacetate decarboxylase-like"/>
    <property type="match status" value="1"/>
</dbReference>
<dbReference type="PANTHER" id="PTHR40518:SF1">
    <property type="entry name" value="ACETOACETATE DECARBOXYLASE"/>
    <property type="match status" value="1"/>
</dbReference>
<reference evidence="2 3" key="1">
    <citation type="journal article" date="2018" name="Mycol. Prog.">
        <title>Coniella lustricola, a new species from submerged detritus.</title>
        <authorList>
            <person name="Raudabaugh D.B."/>
            <person name="Iturriaga T."/>
            <person name="Carver A."/>
            <person name="Mondo S."/>
            <person name="Pangilinan J."/>
            <person name="Lipzen A."/>
            <person name="He G."/>
            <person name="Amirebrahimi M."/>
            <person name="Grigoriev I.V."/>
            <person name="Miller A.N."/>
        </authorList>
    </citation>
    <scope>NUCLEOTIDE SEQUENCE [LARGE SCALE GENOMIC DNA]</scope>
    <source>
        <strain evidence="2 3">B22-T-1</strain>
    </source>
</reference>
<sequence>MDNTNPLPRDIIIAPAPWICKAQVYALYFYSSRPSPSSSSTALALPPVAYSPLEAASFFASPEAGDFVGGLGSIMVVRYLDTPVGPYDELVIIPGSFVYDNRSDAGWQQTGKKKKCNLRLSRAYVSQEHTCYNGRLNWNIPKHVARFEWSDLPNNGGTHVKVFSLPQPHPNDKTTPTFISSSSSSSSSPSPDQPLFQASFKPIPYLPSFPLSTAWASSLGLMDLSLVNPPVPHGPRPEQVGTNMWCKSLMVQSSPRTSVGWFDMKQPQSRDTAKEGQEENFWPGLGRWRLGVRMDDVRLEVPEGEYWRAE</sequence>
<protein>
    <recommendedName>
        <fullName evidence="4">Acetoacetate decarboxylase</fullName>
    </recommendedName>
</protein>
<dbReference type="Proteomes" id="UP000241462">
    <property type="component" value="Unassembled WGS sequence"/>
</dbReference>
<gene>
    <name evidence="2" type="ORF">BD289DRAFT_414644</name>
</gene>
<evidence type="ECO:0008006" key="4">
    <source>
        <dbReference type="Google" id="ProtNLM"/>
    </source>
</evidence>
<dbReference type="STRING" id="2025994.A0A2T2ZZS7"/>
<dbReference type="EMBL" id="KZ678537">
    <property type="protein sequence ID" value="PSR80234.1"/>
    <property type="molecule type" value="Genomic_DNA"/>
</dbReference>
<evidence type="ECO:0000313" key="2">
    <source>
        <dbReference type="EMBL" id="PSR80234.1"/>
    </source>
</evidence>
<proteinExistence type="predicted"/>
<feature type="region of interest" description="Disordered" evidence="1">
    <location>
        <begin position="164"/>
        <end position="193"/>
    </location>
</feature>
<keyword evidence="3" id="KW-1185">Reference proteome</keyword>
<organism evidence="2 3">
    <name type="scientific">Coniella lustricola</name>
    <dbReference type="NCBI Taxonomy" id="2025994"/>
    <lineage>
        <taxon>Eukaryota</taxon>
        <taxon>Fungi</taxon>
        <taxon>Dikarya</taxon>
        <taxon>Ascomycota</taxon>
        <taxon>Pezizomycotina</taxon>
        <taxon>Sordariomycetes</taxon>
        <taxon>Sordariomycetidae</taxon>
        <taxon>Diaporthales</taxon>
        <taxon>Schizoparmaceae</taxon>
        <taxon>Coniella</taxon>
    </lineage>
</organism>
<evidence type="ECO:0000256" key="1">
    <source>
        <dbReference type="SAM" id="MobiDB-lite"/>
    </source>
</evidence>
<feature type="compositionally biased region" description="Low complexity" evidence="1">
    <location>
        <begin position="180"/>
        <end position="190"/>
    </location>
</feature>
<dbReference type="Gene3D" id="2.40.400.10">
    <property type="entry name" value="Acetoacetate decarboxylase-like"/>
    <property type="match status" value="1"/>
</dbReference>
<dbReference type="PANTHER" id="PTHR40518">
    <property type="entry name" value="ACETOACETATE DECARBOXYLASE"/>
    <property type="match status" value="1"/>
</dbReference>
<dbReference type="InParanoid" id="A0A2T2ZZS7"/>
<name>A0A2T2ZZS7_9PEZI</name>
<dbReference type="InterPro" id="IPR023375">
    <property type="entry name" value="ADC_dom_sf"/>
</dbReference>